<evidence type="ECO:0000256" key="2">
    <source>
        <dbReference type="ARBA" id="ARBA00023002"/>
    </source>
</evidence>
<evidence type="ECO:0000313" key="3">
    <source>
        <dbReference type="EMBL" id="KHK93170.1"/>
    </source>
</evidence>
<dbReference type="PROSITE" id="PS00061">
    <property type="entry name" value="ADH_SHORT"/>
    <property type="match status" value="1"/>
</dbReference>
<dbReference type="InterPro" id="IPR020904">
    <property type="entry name" value="Sc_DH/Rdtase_CS"/>
</dbReference>
<dbReference type="AlphaFoldDB" id="A0A0B1ZPX5"/>
<dbReference type="PANTHER" id="PTHR24321:SF14">
    <property type="entry name" value="SHORT-CHAIN TYPE DEHYDROGENASE_REDUCTASE BLR2146-RELATED"/>
    <property type="match status" value="1"/>
</dbReference>
<organism evidence="3 4">
    <name type="scientific">Novosphingobium malaysiense</name>
    <dbReference type="NCBI Taxonomy" id="1348853"/>
    <lineage>
        <taxon>Bacteria</taxon>
        <taxon>Pseudomonadati</taxon>
        <taxon>Pseudomonadota</taxon>
        <taxon>Alphaproteobacteria</taxon>
        <taxon>Sphingomonadales</taxon>
        <taxon>Sphingomonadaceae</taxon>
        <taxon>Novosphingobium</taxon>
    </lineage>
</organism>
<evidence type="ECO:0000313" key="4">
    <source>
        <dbReference type="Proteomes" id="UP000031057"/>
    </source>
</evidence>
<dbReference type="PRINTS" id="PR00081">
    <property type="entry name" value="GDHRDH"/>
</dbReference>
<sequence>MRLKDKVVVVAGAGGIGNGLARRYADEGAAVVLGDIDAAAADAAAAEIAGTGGTIVATHLDGSDEASIKAVVDLAVARFGGLDGFHANYASFRDGESSDDVLGLPLDVFDDVMRVNTRGFLLCTRHAVPAMLERGGGAIVYTSSNAAFMGETVRVAYAMSKTAIHALMRHVAQTFGPRGIRANVIAPGVIAHQRFDEVMPADVVKAFEAQTAIRHLGSPADIAAMGALLMSDDGRYVTGQVISVDGGASMRP</sequence>
<dbReference type="InterPro" id="IPR036291">
    <property type="entry name" value="NAD(P)-bd_dom_sf"/>
</dbReference>
<dbReference type="STRING" id="1348853.LK12_02195"/>
<protein>
    <recommendedName>
        <fullName evidence="5">Short-chain dehydrogenase</fullName>
    </recommendedName>
</protein>
<dbReference type="SUPFAM" id="SSF51735">
    <property type="entry name" value="NAD(P)-binding Rossmann-fold domains"/>
    <property type="match status" value="1"/>
</dbReference>
<comment type="similarity">
    <text evidence="1">Belongs to the short-chain dehydrogenases/reductases (SDR) family.</text>
</comment>
<accession>A0A0B1ZPX5</accession>
<keyword evidence="4" id="KW-1185">Reference proteome</keyword>
<dbReference type="Proteomes" id="UP000031057">
    <property type="component" value="Unassembled WGS sequence"/>
</dbReference>
<proteinExistence type="inferred from homology"/>
<evidence type="ECO:0000256" key="1">
    <source>
        <dbReference type="ARBA" id="ARBA00006484"/>
    </source>
</evidence>
<dbReference type="FunFam" id="3.40.50.720:FF:000084">
    <property type="entry name" value="Short-chain dehydrogenase reductase"/>
    <property type="match status" value="1"/>
</dbReference>
<dbReference type="RefSeq" id="WP_039278708.1">
    <property type="nucleotide sequence ID" value="NZ_JTDI01000001.1"/>
</dbReference>
<dbReference type="CDD" id="cd05233">
    <property type="entry name" value="SDR_c"/>
    <property type="match status" value="1"/>
</dbReference>
<gene>
    <name evidence="3" type="ORF">LK12_02195</name>
</gene>
<dbReference type="GO" id="GO:0016491">
    <property type="term" value="F:oxidoreductase activity"/>
    <property type="evidence" value="ECO:0007669"/>
    <property type="project" value="UniProtKB-KW"/>
</dbReference>
<dbReference type="InterPro" id="IPR002347">
    <property type="entry name" value="SDR_fam"/>
</dbReference>
<evidence type="ECO:0008006" key="5">
    <source>
        <dbReference type="Google" id="ProtNLM"/>
    </source>
</evidence>
<reference evidence="3 4" key="1">
    <citation type="submission" date="2014-10" db="EMBL/GenBank/DDBJ databases">
        <title>Genome sequence of Novosphingobium malaysiense MUSC 273(T).</title>
        <authorList>
            <person name="Lee L.-H."/>
        </authorList>
    </citation>
    <scope>NUCLEOTIDE SEQUENCE [LARGE SCALE GENOMIC DNA]</scope>
    <source>
        <strain evidence="3 4">MUSC 273</strain>
    </source>
</reference>
<dbReference type="PANTHER" id="PTHR24321">
    <property type="entry name" value="DEHYDROGENASES, SHORT CHAIN"/>
    <property type="match status" value="1"/>
</dbReference>
<dbReference type="EMBL" id="JTDI01000001">
    <property type="protein sequence ID" value="KHK93170.1"/>
    <property type="molecule type" value="Genomic_DNA"/>
</dbReference>
<name>A0A0B1ZPX5_9SPHN</name>
<dbReference type="OrthoDB" id="7064009at2"/>
<dbReference type="Gene3D" id="3.40.50.720">
    <property type="entry name" value="NAD(P)-binding Rossmann-like Domain"/>
    <property type="match status" value="1"/>
</dbReference>
<dbReference type="Pfam" id="PF13561">
    <property type="entry name" value="adh_short_C2"/>
    <property type="match status" value="1"/>
</dbReference>
<comment type="caution">
    <text evidence="3">The sequence shown here is derived from an EMBL/GenBank/DDBJ whole genome shotgun (WGS) entry which is preliminary data.</text>
</comment>
<keyword evidence="2" id="KW-0560">Oxidoreductase</keyword>